<reference evidence="7" key="1">
    <citation type="journal article" date="2019" name="Int. J. Syst. Evol. Microbiol.">
        <title>The Global Catalogue of Microorganisms (GCM) 10K type strain sequencing project: providing services to taxonomists for standard genome sequencing and annotation.</title>
        <authorList>
            <consortium name="The Broad Institute Genomics Platform"/>
            <consortium name="The Broad Institute Genome Sequencing Center for Infectious Disease"/>
            <person name="Wu L."/>
            <person name="Ma J."/>
        </authorList>
    </citation>
    <scope>NUCLEOTIDE SEQUENCE [LARGE SCALE GENOMIC DNA]</scope>
    <source>
        <strain evidence="7">TBRC 1826</strain>
    </source>
</reference>
<dbReference type="Pfam" id="PF03466">
    <property type="entry name" value="LysR_substrate"/>
    <property type="match status" value="1"/>
</dbReference>
<dbReference type="EMBL" id="JBHSBH010000004">
    <property type="protein sequence ID" value="MFC3995666.1"/>
    <property type="molecule type" value="Genomic_DNA"/>
</dbReference>
<evidence type="ECO:0000313" key="7">
    <source>
        <dbReference type="Proteomes" id="UP001595847"/>
    </source>
</evidence>
<dbReference type="PROSITE" id="PS50931">
    <property type="entry name" value="HTH_LYSR"/>
    <property type="match status" value="1"/>
</dbReference>
<keyword evidence="4" id="KW-0804">Transcription</keyword>
<evidence type="ECO:0000256" key="4">
    <source>
        <dbReference type="ARBA" id="ARBA00023163"/>
    </source>
</evidence>
<evidence type="ECO:0000259" key="5">
    <source>
        <dbReference type="PROSITE" id="PS50931"/>
    </source>
</evidence>
<dbReference type="InterPro" id="IPR036388">
    <property type="entry name" value="WH-like_DNA-bd_sf"/>
</dbReference>
<gene>
    <name evidence="6" type="ORF">ACFOVU_07060</name>
</gene>
<evidence type="ECO:0000256" key="1">
    <source>
        <dbReference type="ARBA" id="ARBA00009437"/>
    </source>
</evidence>
<dbReference type="SUPFAM" id="SSF46785">
    <property type="entry name" value="Winged helix' DNA-binding domain"/>
    <property type="match status" value="1"/>
</dbReference>
<keyword evidence="2" id="KW-0805">Transcription regulation</keyword>
<comment type="caution">
    <text evidence="6">The sequence shown here is derived from an EMBL/GenBank/DDBJ whole genome shotgun (WGS) entry which is preliminary data.</text>
</comment>
<accession>A0ABV8FL90</accession>
<keyword evidence="7" id="KW-1185">Reference proteome</keyword>
<dbReference type="PANTHER" id="PTHR30346">
    <property type="entry name" value="TRANSCRIPTIONAL DUAL REGULATOR HCAR-RELATED"/>
    <property type="match status" value="1"/>
</dbReference>
<dbReference type="PRINTS" id="PR00039">
    <property type="entry name" value="HTHLYSR"/>
</dbReference>
<dbReference type="SUPFAM" id="SSF53850">
    <property type="entry name" value="Periplasmic binding protein-like II"/>
    <property type="match status" value="1"/>
</dbReference>
<sequence length="304" mass="32406">MELRQLRYFVAVAEELHFGRAAERLHIVQPAVSQQVRRLERELGVRLLDRTPRRVRLTAEGRSLLPEARSVLEAADRMATVAIGLRPGAGRAIRMGTGAGLSGSLAEAVGRLQRSTPDLRLELDSRPVARQLGAVQDGELDVALVRAAVPMEGVRVLELWREPLLAAVTAAHPAAAGDAVELECLADLPLRLPGRDRDPLLHDFVVRACRDAGFEPRLGRPTGAVEDAVVELGAGPPAWTVVHADTRPPAGSQRTAVLPFTPALSVPVALVVSPGKPSDCVHGLAAAFREEPTAEGSPEPAHVA</sequence>
<keyword evidence="3" id="KW-0238">DNA-binding</keyword>
<dbReference type="RefSeq" id="WP_378530970.1">
    <property type="nucleotide sequence ID" value="NZ_JBHSBH010000004.1"/>
</dbReference>
<dbReference type="PANTHER" id="PTHR30346:SF28">
    <property type="entry name" value="HTH-TYPE TRANSCRIPTIONAL REGULATOR CYNR"/>
    <property type="match status" value="1"/>
</dbReference>
<evidence type="ECO:0000256" key="2">
    <source>
        <dbReference type="ARBA" id="ARBA00023015"/>
    </source>
</evidence>
<name>A0ABV8FL90_9ACTN</name>
<dbReference type="Gene3D" id="1.10.10.10">
    <property type="entry name" value="Winged helix-like DNA-binding domain superfamily/Winged helix DNA-binding domain"/>
    <property type="match status" value="1"/>
</dbReference>
<feature type="domain" description="HTH lysR-type" evidence="5">
    <location>
        <begin position="1"/>
        <end position="58"/>
    </location>
</feature>
<proteinExistence type="inferred from homology"/>
<dbReference type="InterPro" id="IPR000847">
    <property type="entry name" value="LysR_HTH_N"/>
</dbReference>
<evidence type="ECO:0000256" key="3">
    <source>
        <dbReference type="ARBA" id="ARBA00023125"/>
    </source>
</evidence>
<dbReference type="Gene3D" id="3.40.190.10">
    <property type="entry name" value="Periplasmic binding protein-like II"/>
    <property type="match status" value="2"/>
</dbReference>
<organism evidence="6 7">
    <name type="scientific">Nocardiopsis sediminis</name>
    <dbReference type="NCBI Taxonomy" id="1778267"/>
    <lineage>
        <taxon>Bacteria</taxon>
        <taxon>Bacillati</taxon>
        <taxon>Actinomycetota</taxon>
        <taxon>Actinomycetes</taxon>
        <taxon>Streptosporangiales</taxon>
        <taxon>Nocardiopsidaceae</taxon>
        <taxon>Nocardiopsis</taxon>
    </lineage>
</organism>
<dbReference type="InterPro" id="IPR036390">
    <property type="entry name" value="WH_DNA-bd_sf"/>
</dbReference>
<dbReference type="Pfam" id="PF00126">
    <property type="entry name" value="HTH_1"/>
    <property type="match status" value="1"/>
</dbReference>
<dbReference type="Proteomes" id="UP001595847">
    <property type="component" value="Unassembled WGS sequence"/>
</dbReference>
<evidence type="ECO:0000313" key="6">
    <source>
        <dbReference type="EMBL" id="MFC3995666.1"/>
    </source>
</evidence>
<protein>
    <submittedName>
        <fullName evidence="6">LysR family transcriptional regulator</fullName>
    </submittedName>
</protein>
<dbReference type="InterPro" id="IPR005119">
    <property type="entry name" value="LysR_subst-bd"/>
</dbReference>
<comment type="similarity">
    <text evidence="1">Belongs to the LysR transcriptional regulatory family.</text>
</comment>